<evidence type="ECO:0000313" key="13">
    <source>
        <dbReference type="Proteomes" id="UP000785200"/>
    </source>
</evidence>
<keyword evidence="4" id="KW-0337">GPI-anchor biosynthesis</keyword>
<feature type="region of interest" description="Disordered" evidence="9">
    <location>
        <begin position="433"/>
        <end position="481"/>
    </location>
</feature>
<evidence type="ECO:0000256" key="6">
    <source>
        <dbReference type="ARBA" id="ARBA00022824"/>
    </source>
</evidence>
<protein>
    <submittedName>
        <fullName evidence="12">Phosphatidylinositol glycan anchor biosynthesis class U</fullName>
    </submittedName>
</protein>
<evidence type="ECO:0000259" key="11">
    <source>
        <dbReference type="Pfam" id="PF10680"/>
    </source>
</evidence>
<dbReference type="PANTHER" id="PTHR13121:SF0">
    <property type="entry name" value="PHOSPHATIDYLINOSITOL GLYCAN ANCHOR BIOSYNTHESIS CLASS U PROTEIN"/>
    <property type="match status" value="1"/>
</dbReference>
<gene>
    <name evidence="12" type="ORF">D0Z07_8742</name>
</gene>
<evidence type="ECO:0000256" key="5">
    <source>
        <dbReference type="ARBA" id="ARBA00022692"/>
    </source>
</evidence>
<feature type="compositionally biased region" description="Acidic residues" evidence="9">
    <location>
        <begin position="438"/>
        <end position="448"/>
    </location>
</feature>
<dbReference type="EMBL" id="VNKQ01000018">
    <property type="protein sequence ID" value="KAG0645677.1"/>
    <property type="molecule type" value="Genomic_DNA"/>
</dbReference>
<accession>A0A9P6VCG6</accession>
<evidence type="ECO:0000256" key="2">
    <source>
        <dbReference type="ARBA" id="ARBA00004687"/>
    </source>
</evidence>
<comment type="subcellular location">
    <subcellularLocation>
        <location evidence="1">Endoplasmic reticulum membrane</location>
        <topology evidence="1">Multi-pass membrane protein</topology>
    </subcellularLocation>
</comment>
<keyword evidence="6" id="KW-0256">Endoplasmic reticulum</keyword>
<feature type="region of interest" description="Disordered" evidence="9">
    <location>
        <begin position="614"/>
        <end position="643"/>
    </location>
</feature>
<dbReference type="GO" id="GO:0042765">
    <property type="term" value="C:GPI-anchor transamidase complex"/>
    <property type="evidence" value="ECO:0007669"/>
    <property type="project" value="InterPro"/>
</dbReference>
<comment type="caution">
    <text evidence="12">The sequence shown here is derived from an EMBL/GenBank/DDBJ whole genome shotgun (WGS) entry which is preliminary data.</text>
</comment>
<dbReference type="PANTHER" id="PTHR13121">
    <property type="entry name" value="GPI TRANSAMIDASE COMPONENT PIG-U"/>
    <property type="match status" value="1"/>
</dbReference>
<evidence type="ECO:0000313" key="12">
    <source>
        <dbReference type="EMBL" id="KAG0645677.1"/>
    </source>
</evidence>
<evidence type="ECO:0000256" key="8">
    <source>
        <dbReference type="ARBA" id="ARBA00023136"/>
    </source>
</evidence>
<comment type="similarity">
    <text evidence="3">Belongs to the PIGU family.</text>
</comment>
<sequence>MSIDRRKAAIFGAAAAVRLLLFTSFPGLPDLLTARVEISTPVTSFKRLQEGVFLYNHNVSPYDGGVYHQAPLLLPLFSLLPSSSTYPTLTYLLYILVDLLSANALMKIAESGVSGCSRLYISPRKDKRWSSLSIAAAFLFNPFTIATCIGRPTSVFTTCAILHAVSKAVVGASMTSMFAIAFASYLSMYPLLLLPPLILLCYDTRRSKPGDSIFGFALGNLVAVGGSIYGLLQMSSVITGSWEFLESTYGIQLLLPDLTPNVGLWWYFFIEMFDSFRNFFLGRPESDSNSDFSSVSPPPRRPNRWEGNSSTYLHLISDERGLASSIDQLQNQNLSIHLYNAHALKRRARQFWVRKERGDVFDEEGEGMGWSPPKAWTAWPMSPDEVPREGEIVREEDEHDLWTLKSLESGKMSGELEEELLAITIREARHRFESREEAGEEAGEDENFDSDKHEPEGFKINTGIKKLSEAPEPKPRLKPIISADDARSADLLRPSIRHNLAQLDMLLMTLHHTRENCHQITSRSDATTDDESVLDEGSPAKRPRGRPRKFANLPLLQKKNPDPTSASDPTSLFRAKKTHIGRPQKVYPRIEGESQENYLIRIARIQKKPLPSFGTLEQISERRSPSAASSKSRKSPVNWATEEESRVSRLKRLGLRDWSEILGAAAMVGFSADVVERATRRCVDLFGEGMTLRTMHETGFRDEDDFSTAYLPDTIPDYGETEGSSESSAAESEIDMSRPGEFNLQARLDTDSWYCPIEVCRRRSQGGYEFVAGLRGHMAKDHGMKKSEIDELLDDEMMDGAVHNDGFLELMRYKRGLRGEGKAKGTKSMKAAMASDDSEDDGGESSGEENRTSSWGSGNEDDERSGEQDVSEP</sequence>
<feature type="region of interest" description="Disordered" evidence="9">
    <location>
        <begin position="287"/>
        <end position="306"/>
    </location>
</feature>
<feature type="domain" description="Rrn9" evidence="11">
    <location>
        <begin position="327"/>
        <end position="393"/>
    </location>
</feature>
<dbReference type="Proteomes" id="UP000785200">
    <property type="component" value="Unassembled WGS sequence"/>
</dbReference>
<feature type="transmembrane region" description="Helical" evidence="10">
    <location>
        <begin position="213"/>
        <end position="232"/>
    </location>
</feature>
<evidence type="ECO:0000256" key="1">
    <source>
        <dbReference type="ARBA" id="ARBA00004477"/>
    </source>
</evidence>
<feature type="transmembrane region" description="Helical" evidence="10">
    <location>
        <begin position="129"/>
        <end position="146"/>
    </location>
</feature>
<feature type="region of interest" description="Disordered" evidence="9">
    <location>
        <begin position="819"/>
        <end position="873"/>
    </location>
</feature>
<evidence type="ECO:0000256" key="7">
    <source>
        <dbReference type="ARBA" id="ARBA00022989"/>
    </source>
</evidence>
<feature type="region of interest" description="Disordered" evidence="9">
    <location>
        <begin position="362"/>
        <end position="381"/>
    </location>
</feature>
<dbReference type="Pfam" id="PF10680">
    <property type="entry name" value="RRN9"/>
    <property type="match status" value="1"/>
</dbReference>
<dbReference type="InterPro" id="IPR009600">
    <property type="entry name" value="PIG-U"/>
</dbReference>
<keyword evidence="7 10" id="KW-1133">Transmembrane helix</keyword>
<dbReference type="Pfam" id="PF06728">
    <property type="entry name" value="PIG-U"/>
    <property type="match status" value="1"/>
</dbReference>
<name>A0A9P6VCG6_9HELO</name>
<feature type="compositionally biased region" description="Acidic residues" evidence="9">
    <location>
        <begin position="836"/>
        <end position="847"/>
    </location>
</feature>
<dbReference type="GO" id="GO:0016255">
    <property type="term" value="P:attachment of GPI anchor to protein"/>
    <property type="evidence" value="ECO:0007669"/>
    <property type="project" value="InterPro"/>
</dbReference>
<dbReference type="OrthoDB" id="549017at2759"/>
<evidence type="ECO:0000256" key="3">
    <source>
        <dbReference type="ARBA" id="ARBA00010026"/>
    </source>
</evidence>
<evidence type="ECO:0000256" key="4">
    <source>
        <dbReference type="ARBA" id="ARBA00022502"/>
    </source>
</evidence>
<comment type="pathway">
    <text evidence="2">Glycolipid biosynthesis; glycosylphosphatidylinositol-anchor biosynthesis.</text>
</comment>
<feature type="region of interest" description="Disordered" evidence="9">
    <location>
        <begin position="518"/>
        <end position="588"/>
    </location>
</feature>
<keyword evidence="8 10" id="KW-0472">Membrane</keyword>
<feature type="compositionally biased region" description="Basic and acidic residues" evidence="9">
    <location>
        <begin position="466"/>
        <end position="475"/>
    </location>
</feature>
<evidence type="ECO:0000256" key="10">
    <source>
        <dbReference type="SAM" id="Phobius"/>
    </source>
</evidence>
<keyword evidence="13" id="KW-1185">Reference proteome</keyword>
<feature type="compositionally biased region" description="Low complexity" evidence="9">
    <location>
        <begin position="721"/>
        <end position="731"/>
    </location>
</feature>
<proteinExistence type="inferred from homology"/>
<reference evidence="12" key="1">
    <citation type="submission" date="2019-07" db="EMBL/GenBank/DDBJ databases">
        <title>Hyphodiscus hymeniophilus genome sequencing and assembly.</title>
        <authorList>
            <person name="Kramer G."/>
            <person name="Nodwell J."/>
        </authorList>
    </citation>
    <scope>NUCLEOTIDE SEQUENCE</scope>
    <source>
        <strain evidence="12">ATCC 34498</strain>
    </source>
</reference>
<keyword evidence="5 10" id="KW-0812">Transmembrane</keyword>
<feature type="transmembrane region" description="Helical" evidence="10">
    <location>
        <begin position="177"/>
        <end position="201"/>
    </location>
</feature>
<dbReference type="GO" id="GO:0006506">
    <property type="term" value="P:GPI anchor biosynthetic process"/>
    <property type="evidence" value="ECO:0007669"/>
    <property type="project" value="UniProtKB-KW"/>
</dbReference>
<feature type="region of interest" description="Disordered" evidence="9">
    <location>
        <begin position="715"/>
        <end position="736"/>
    </location>
</feature>
<feature type="compositionally biased region" description="Acidic residues" evidence="9">
    <location>
        <begin position="859"/>
        <end position="873"/>
    </location>
</feature>
<evidence type="ECO:0000256" key="9">
    <source>
        <dbReference type="SAM" id="MobiDB-lite"/>
    </source>
</evidence>
<organism evidence="12 13">
    <name type="scientific">Hyphodiscus hymeniophilus</name>
    <dbReference type="NCBI Taxonomy" id="353542"/>
    <lineage>
        <taxon>Eukaryota</taxon>
        <taxon>Fungi</taxon>
        <taxon>Dikarya</taxon>
        <taxon>Ascomycota</taxon>
        <taxon>Pezizomycotina</taxon>
        <taxon>Leotiomycetes</taxon>
        <taxon>Helotiales</taxon>
        <taxon>Hyphodiscaceae</taxon>
        <taxon>Hyphodiscus</taxon>
    </lineage>
</organism>
<dbReference type="InterPro" id="IPR019622">
    <property type="entry name" value="Rrn9_dom"/>
</dbReference>
<dbReference type="AlphaFoldDB" id="A0A9P6VCG6"/>